<comment type="pathway">
    <text evidence="2 11">Cofactor biosynthesis; NAD(+) biosynthesis; deamido-NAD(+) from nicotinate D-ribonucleotide: step 1/1.</text>
</comment>
<keyword evidence="9 11" id="KW-0520">NAD</keyword>
<evidence type="ECO:0000256" key="6">
    <source>
        <dbReference type="ARBA" id="ARBA00022695"/>
    </source>
</evidence>
<dbReference type="Pfam" id="PF01467">
    <property type="entry name" value="CTP_transf_like"/>
    <property type="match status" value="1"/>
</dbReference>
<keyword evidence="8 11" id="KW-0067">ATP-binding</keyword>
<evidence type="ECO:0000313" key="14">
    <source>
        <dbReference type="Proteomes" id="UP000199698"/>
    </source>
</evidence>
<keyword evidence="4 11" id="KW-0662">Pyridine nucleotide biosynthesis</keyword>
<dbReference type="FunFam" id="3.40.50.620:FF:000039">
    <property type="entry name" value="Probable nicotinate-nucleotide adenylyltransferase"/>
    <property type="match status" value="1"/>
</dbReference>
<evidence type="ECO:0000256" key="7">
    <source>
        <dbReference type="ARBA" id="ARBA00022741"/>
    </source>
</evidence>
<gene>
    <name evidence="11" type="primary">nadD</name>
    <name evidence="13" type="ORF">GA0061080_10485</name>
</gene>
<dbReference type="InterPro" id="IPR005248">
    <property type="entry name" value="NadD/NMNAT"/>
</dbReference>
<dbReference type="GO" id="GO:0005524">
    <property type="term" value="F:ATP binding"/>
    <property type="evidence" value="ECO:0007669"/>
    <property type="project" value="UniProtKB-KW"/>
</dbReference>
<dbReference type="SUPFAM" id="SSF52374">
    <property type="entry name" value="Nucleotidylyl transferase"/>
    <property type="match status" value="1"/>
</dbReference>
<comment type="function">
    <text evidence="1 11">Catalyzes the reversible adenylation of nicotinate mononucleotide (NaMN) to nicotinic acid adenine dinucleotide (NaAD).</text>
</comment>
<dbReference type="PANTHER" id="PTHR39321:SF3">
    <property type="entry name" value="PHOSPHOPANTETHEINE ADENYLYLTRANSFERASE"/>
    <property type="match status" value="1"/>
</dbReference>
<dbReference type="Proteomes" id="UP000199698">
    <property type="component" value="Unassembled WGS sequence"/>
</dbReference>
<dbReference type="PANTHER" id="PTHR39321">
    <property type="entry name" value="NICOTINATE-NUCLEOTIDE ADENYLYLTRANSFERASE-RELATED"/>
    <property type="match status" value="1"/>
</dbReference>
<dbReference type="OrthoDB" id="5295945at2"/>
<evidence type="ECO:0000256" key="11">
    <source>
        <dbReference type="HAMAP-Rule" id="MF_00244"/>
    </source>
</evidence>
<accession>A0A1C4CSP6</accession>
<comment type="similarity">
    <text evidence="3 11">Belongs to the NadD family.</text>
</comment>
<dbReference type="RefSeq" id="WP_091124960.1">
    <property type="nucleotide sequence ID" value="NZ_FMBA01000048.1"/>
</dbReference>
<evidence type="ECO:0000256" key="5">
    <source>
        <dbReference type="ARBA" id="ARBA00022679"/>
    </source>
</evidence>
<dbReference type="InterPro" id="IPR014729">
    <property type="entry name" value="Rossmann-like_a/b/a_fold"/>
</dbReference>
<evidence type="ECO:0000259" key="12">
    <source>
        <dbReference type="Pfam" id="PF01467"/>
    </source>
</evidence>
<organism evidence="13 14">
    <name type="scientific">Gilliamella intestini</name>
    <dbReference type="NCBI Taxonomy" id="1798183"/>
    <lineage>
        <taxon>Bacteria</taxon>
        <taxon>Pseudomonadati</taxon>
        <taxon>Pseudomonadota</taxon>
        <taxon>Gammaproteobacteria</taxon>
        <taxon>Orbales</taxon>
        <taxon>Orbaceae</taxon>
        <taxon>Gilliamella</taxon>
    </lineage>
</organism>
<dbReference type="NCBIfam" id="TIGR00482">
    <property type="entry name" value="nicotinate (nicotinamide) nucleotide adenylyltransferase"/>
    <property type="match status" value="1"/>
</dbReference>
<evidence type="ECO:0000256" key="2">
    <source>
        <dbReference type="ARBA" id="ARBA00005019"/>
    </source>
</evidence>
<keyword evidence="7 11" id="KW-0547">Nucleotide-binding</keyword>
<evidence type="ECO:0000256" key="1">
    <source>
        <dbReference type="ARBA" id="ARBA00002324"/>
    </source>
</evidence>
<dbReference type="STRING" id="1798183.GA0061080_10485"/>
<keyword evidence="6 11" id="KW-0548">Nucleotidyltransferase</keyword>
<dbReference type="NCBIfam" id="TIGR00125">
    <property type="entry name" value="cyt_tran_rel"/>
    <property type="match status" value="1"/>
</dbReference>
<keyword evidence="5 11" id="KW-0808">Transferase</keyword>
<dbReference type="EMBL" id="FMBA01000048">
    <property type="protein sequence ID" value="SCC22185.1"/>
    <property type="molecule type" value="Genomic_DNA"/>
</dbReference>
<proteinExistence type="inferred from homology"/>
<name>A0A1C4CSP6_9GAMM</name>
<dbReference type="GO" id="GO:0009435">
    <property type="term" value="P:NAD+ biosynthetic process"/>
    <property type="evidence" value="ECO:0007669"/>
    <property type="project" value="UniProtKB-UniRule"/>
</dbReference>
<protein>
    <recommendedName>
        <fullName evidence="11">Probable nicotinate-nucleotide adenylyltransferase</fullName>
        <ecNumber evidence="11">2.7.7.18</ecNumber>
    </recommendedName>
    <alternativeName>
        <fullName evidence="11">Deamido-NAD(+) diphosphorylase</fullName>
    </alternativeName>
    <alternativeName>
        <fullName evidence="11">Deamido-NAD(+) pyrophosphorylase</fullName>
    </alternativeName>
    <alternativeName>
        <fullName evidence="11">Nicotinate mononucleotide adenylyltransferase</fullName>
        <shortName evidence="11">NaMN adenylyltransferase</shortName>
    </alternativeName>
</protein>
<evidence type="ECO:0000256" key="9">
    <source>
        <dbReference type="ARBA" id="ARBA00023027"/>
    </source>
</evidence>
<evidence type="ECO:0000256" key="4">
    <source>
        <dbReference type="ARBA" id="ARBA00022642"/>
    </source>
</evidence>
<dbReference type="CDD" id="cd02165">
    <property type="entry name" value="NMNAT"/>
    <property type="match status" value="1"/>
</dbReference>
<dbReference type="InterPro" id="IPR004821">
    <property type="entry name" value="Cyt_trans-like"/>
</dbReference>
<comment type="catalytic activity">
    <reaction evidence="10 11">
        <text>nicotinate beta-D-ribonucleotide + ATP + H(+) = deamido-NAD(+) + diphosphate</text>
        <dbReference type="Rhea" id="RHEA:22860"/>
        <dbReference type="ChEBI" id="CHEBI:15378"/>
        <dbReference type="ChEBI" id="CHEBI:30616"/>
        <dbReference type="ChEBI" id="CHEBI:33019"/>
        <dbReference type="ChEBI" id="CHEBI:57502"/>
        <dbReference type="ChEBI" id="CHEBI:58437"/>
        <dbReference type="EC" id="2.7.7.18"/>
    </reaction>
</comment>
<dbReference type="GO" id="GO:0004515">
    <property type="term" value="F:nicotinate-nucleotide adenylyltransferase activity"/>
    <property type="evidence" value="ECO:0007669"/>
    <property type="project" value="UniProtKB-UniRule"/>
</dbReference>
<dbReference type="AlphaFoldDB" id="A0A1C4CSP6"/>
<dbReference type="NCBIfam" id="NF000839">
    <property type="entry name" value="PRK00071.1-1"/>
    <property type="match status" value="1"/>
</dbReference>
<dbReference type="HAMAP" id="MF_00244">
    <property type="entry name" value="NaMN_adenylyltr"/>
    <property type="match status" value="1"/>
</dbReference>
<evidence type="ECO:0000256" key="8">
    <source>
        <dbReference type="ARBA" id="ARBA00022840"/>
    </source>
</evidence>
<feature type="domain" description="Cytidyltransferase-like" evidence="12">
    <location>
        <begin position="5"/>
        <end position="187"/>
    </location>
</feature>
<reference evidence="14" key="1">
    <citation type="submission" date="2016-08" db="EMBL/GenBank/DDBJ databases">
        <authorList>
            <person name="Varghese N."/>
            <person name="Submissions Spin"/>
        </authorList>
    </citation>
    <scope>NUCLEOTIDE SEQUENCE [LARGE SCALE GENOMIC DNA]</scope>
    <source>
        <strain evidence="14">R-53144</strain>
    </source>
</reference>
<evidence type="ECO:0000313" key="13">
    <source>
        <dbReference type="EMBL" id="SCC22185.1"/>
    </source>
</evidence>
<dbReference type="UniPathway" id="UPA00253">
    <property type="reaction ID" value="UER00332"/>
</dbReference>
<dbReference type="EC" id="2.7.7.18" evidence="11"/>
<sequence length="217" mass="24731">MLTALLGGTFDPIHYGHLRPAISLANEVDLKQIRLLPNHIPPHKPQPEANTEQRLAMLALAIEDLPLFALDVSEILPETSIRPSYTVETLQAWRCKNGNQKPLAFIMGQDSLLGLPTWYKWQTLLDYCHLLICRRASYSTQTDSTKLQQWIDTHQTNDVKDLHNSPNGYIYLAHTALEDISATEIRQNINNAQNCKNLLPPKVWQYIHIQGLYGTKK</sequence>
<evidence type="ECO:0000256" key="10">
    <source>
        <dbReference type="ARBA" id="ARBA00048721"/>
    </source>
</evidence>
<dbReference type="Gene3D" id="3.40.50.620">
    <property type="entry name" value="HUPs"/>
    <property type="match status" value="1"/>
</dbReference>
<evidence type="ECO:0000256" key="3">
    <source>
        <dbReference type="ARBA" id="ARBA00009014"/>
    </source>
</evidence>
<keyword evidence="14" id="KW-1185">Reference proteome</keyword>